<dbReference type="GO" id="GO:0030170">
    <property type="term" value="F:pyridoxal phosphate binding"/>
    <property type="evidence" value="ECO:0007669"/>
    <property type="project" value="InterPro"/>
</dbReference>
<feature type="modified residue" description="N6-(pyridoxal phosphate)lysine" evidence="6">
    <location>
        <position position="340"/>
    </location>
</feature>
<dbReference type="Pfam" id="PF00282">
    <property type="entry name" value="Pyridoxal_deC"/>
    <property type="match status" value="1"/>
</dbReference>
<dbReference type="InterPro" id="IPR002129">
    <property type="entry name" value="PyrdxlP-dep_de-COase"/>
</dbReference>
<evidence type="ECO:0008006" key="10">
    <source>
        <dbReference type="Google" id="ProtNLM"/>
    </source>
</evidence>
<dbReference type="EMBL" id="RSCD01000023">
    <property type="protein sequence ID" value="RSH83885.1"/>
    <property type="molecule type" value="Genomic_DNA"/>
</dbReference>
<name>A0A427XYU3_9TREE</name>
<sequence length="537" mass="59142">MDIEGRTGLERLASRSHPVCGPDCSSSAGYAAINSICDYYQSIQDRPVKSDVKPGYLLETLPDAAPTDGEPFEKIAADFQSLIMPGITHWQHPKFMAYFPAISTYESMLGELYSSSVSNPGFNWICSPACTELEQVMMDWMAKMLGLSDEYLTISGVGGGIILGSASESALTAAMAARERALHRLTRSLSPADAAQTSGSSTPIPIREQYTQKMVIYGSTQTHSLGAKAALLLGMQFRAVPVSRSDDYSLRGHALREVMERDVKEGLIPFFVIATVGTTSSGAVDNIAEIGKVLKAYPTAFLHVDAAWAGVAYALPDHRKALRLDDVNQFADSFCTNAHKWGLTGFDCSLFWIKDRGNLTEAFDVTPAFLRSKESDAGSVIDYRNWQIALGRRFRSIKLWFVLRSFGVTGFQQHLAEGIEHCQQLASIVNASANFEIVTPPSLALLVVRLRDPLAPNSPDEVLNRLNQALYARLDARHDVMLTQTVLKSVESEVHCLRIAMGGVNTTMKDVQEVWEVIESEGRQVLEEYRSQRELNV</sequence>
<dbReference type="GO" id="GO:0005737">
    <property type="term" value="C:cytoplasm"/>
    <property type="evidence" value="ECO:0007669"/>
    <property type="project" value="TreeGrafter"/>
</dbReference>
<dbReference type="GO" id="GO:0019752">
    <property type="term" value="P:carboxylic acid metabolic process"/>
    <property type="evidence" value="ECO:0007669"/>
    <property type="project" value="InterPro"/>
</dbReference>
<comment type="cofactor">
    <cofactor evidence="1 6 7">
        <name>pyridoxal 5'-phosphate</name>
        <dbReference type="ChEBI" id="CHEBI:597326"/>
    </cofactor>
</comment>
<evidence type="ECO:0000313" key="8">
    <source>
        <dbReference type="EMBL" id="RSH83885.1"/>
    </source>
</evidence>
<evidence type="ECO:0000313" key="9">
    <source>
        <dbReference type="Proteomes" id="UP000279259"/>
    </source>
</evidence>
<keyword evidence="4 6" id="KW-0663">Pyridoxal phosphate</keyword>
<gene>
    <name evidence="8" type="ORF">EHS25_005500</name>
</gene>
<dbReference type="PROSITE" id="PS00392">
    <property type="entry name" value="DDC_GAD_HDC_YDC"/>
    <property type="match status" value="1"/>
</dbReference>
<evidence type="ECO:0000256" key="2">
    <source>
        <dbReference type="ARBA" id="ARBA00009533"/>
    </source>
</evidence>
<dbReference type="OrthoDB" id="639767at2759"/>
<protein>
    <recommendedName>
        <fullName evidence="10">Aromatic-L-amino-acid decarboxylase</fullName>
    </recommendedName>
</protein>
<evidence type="ECO:0000256" key="3">
    <source>
        <dbReference type="ARBA" id="ARBA00022793"/>
    </source>
</evidence>
<dbReference type="Gene3D" id="3.40.640.10">
    <property type="entry name" value="Type I PLP-dependent aspartate aminotransferase-like (Major domain)"/>
    <property type="match status" value="1"/>
</dbReference>
<comment type="similarity">
    <text evidence="2 7">Belongs to the group II decarboxylase family.</text>
</comment>
<dbReference type="STRING" id="1890683.A0A427XYU3"/>
<dbReference type="InterPro" id="IPR015422">
    <property type="entry name" value="PyrdxlP-dep_Trfase_small"/>
</dbReference>
<dbReference type="InterPro" id="IPR015421">
    <property type="entry name" value="PyrdxlP-dep_Trfase_major"/>
</dbReference>
<dbReference type="GO" id="GO:0006520">
    <property type="term" value="P:amino acid metabolic process"/>
    <property type="evidence" value="ECO:0007669"/>
    <property type="project" value="InterPro"/>
</dbReference>
<keyword evidence="9" id="KW-1185">Reference proteome</keyword>
<dbReference type="PANTHER" id="PTHR11999:SF70">
    <property type="entry name" value="MIP05841P"/>
    <property type="match status" value="1"/>
</dbReference>
<dbReference type="Gene3D" id="1.20.1340.10">
    <property type="entry name" value="dopa decarboxylase, N-terminal domain"/>
    <property type="match status" value="1"/>
</dbReference>
<accession>A0A427XYU3</accession>
<evidence type="ECO:0000256" key="1">
    <source>
        <dbReference type="ARBA" id="ARBA00001933"/>
    </source>
</evidence>
<dbReference type="Proteomes" id="UP000279259">
    <property type="component" value="Unassembled WGS sequence"/>
</dbReference>
<comment type="caution">
    <text evidence="8">The sequence shown here is derived from an EMBL/GenBank/DDBJ whole genome shotgun (WGS) entry which is preliminary data.</text>
</comment>
<dbReference type="AlphaFoldDB" id="A0A427XYU3"/>
<dbReference type="PRINTS" id="PR00800">
    <property type="entry name" value="YHDCRBOXLASE"/>
</dbReference>
<keyword evidence="5 7" id="KW-0456">Lyase</keyword>
<dbReference type="Gene3D" id="3.90.1150.10">
    <property type="entry name" value="Aspartate Aminotransferase, domain 1"/>
    <property type="match status" value="1"/>
</dbReference>
<dbReference type="SUPFAM" id="SSF53383">
    <property type="entry name" value="PLP-dependent transferases"/>
    <property type="match status" value="1"/>
</dbReference>
<organism evidence="8 9">
    <name type="scientific">Saitozyma podzolica</name>
    <dbReference type="NCBI Taxonomy" id="1890683"/>
    <lineage>
        <taxon>Eukaryota</taxon>
        <taxon>Fungi</taxon>
        <taxon>Dikarya</taxon>
        <taxon>Basidiomycota</taxon>
        <taxon>Agaricomycotina</taxon>
        <taxon>Tremellomycetes</taxon>
        <taxon>Tremellales</taxon>
        <taxon>Trimorphomycetaceae</taxon>
        <taxon>Saitozyma</taxon>
    </lineage>
</organism>
<reference evidence="8 9" key="1">
    <citation type="submission" date="2018-11" db="EMBL/GenBank/DDBJ databases">
        <title>Genome sequence of Saitozyma podzolica DSM 27192.</title>
        <authorList>
            <person name="Aliyu H."/>
            <person name="Gorte O."/>
            <person name="Ochsenreither K."/>
        </authorList>
    </citation>
    <scope>NUCLEOTIDE SEQUENCE [LARGE SCALE GENOMIC DNA]</scope>
    <source>
        <strain evidence="8 9">DSM 27192</strain>
    </source>
</reference>
<dbReference type="GO" id="GO:0016831">
    <property type="term" value="F:carboxy-lyase activity"/>
    <property type="evidence" value="ECO:0007669"/>
    <property type="project" value="UniProtKB-KW"/>
</dbReference>
<evidence type="ECO:0000256" key="4">
    <source>
        <dbReference type="ARBA" id="ARBA00022898"/>
    </source>
</evidence>
<proteinExistence type="inferred from homology"/>
<evidence type="ECO:0000256" key="5">
    <source>
        <dbReference type="ARBA" id="ARBA00023239"/>
    </source>
</evidence>
<keyword evidence="3" id="KW-0210">Decarboxylase</keyword>
<dbReference type="InterPro" id="IPR010977">
    <property type="entry name" value="Aromatic_deC"/>
</dbReference>
<dbReference type="PANTHER" id="PTHR11999">
    <property type="entry name" value="GROUP II PYRIDOXAL-5-PHOSPHATE DECARBOXYLASE"/>
    <property type="match status" value="1"/>
</dbReference>
<dbReference type="InterPro" id="IPR021115">
    <property type="entry name" value="Pyridoxal-P_BS"/>
</dbReference>
<evidence type="ECO:0000256" key="6">
    <source>
        <dbReference type="PIRSR" id="PIRSR602129-50"/>
    </source>
</evidence>
<dbReference type="InterPro" id="IPR015424">
    <property type="entry name" value="PyrdxlP-dep_Trfase"/>
</dbReference>
<evidence type="ECO:0000256" key="7">
    <source>
        <dbReference type="RuleBase" id="RU000382"/>
    </source>
</evidence>